<keyword evidence="3" id="KW-0804">Transcription</keyword>
<dbReference type="Pfam" id="PF09835">
    <property type="entry name" value="DUF2062"/>
    <property type="match status" value="1"/>
</dbReference>
<reference evidence="3 4" key="1">
    <citation type="journal article" date="2015" name="Antonie Van Leeuwenhoek">
        <title>Pseudooceanicola atlanticus gen. nov. sp. nov., isolated from surface seawater of the Atlantic Ocean and reclassification of Oceanicola batsensis, Oceanicola marinus, Oceanicola nitratireducens, Oceanicola nanhaiensis, Oceanicola antarcticus and Oceanicola flagellatus, as Pseudooceanicola batsensis comb. nov., Pseudooceanicola marinus comb. nov., Pseudooceanicola nitratireducens comb. nov., Pseudooceanicola nanhaiensis comb. nov., Pseudooceanicola antarcticus comb. nov., and Pseudooceanicola flagellatus comb. nov.</title>
        <authorList>
            <person name="Lai Q."/>
            <person name="Li G."/>
            <person name="Liu X."/>
            <person name="Du Y."/>
            <person name="Sun F."/>
            <person name="Shao Z."/>
        </authorList>
    </citation>
    <scope>NUCLEOTIDE SEQUENCE [LARGE SCALE GENOMIC DNA]</scope>
    <source>
        <strain evidence="3 4">22II-s11g</strain>
    </source>
</reference>
<organism evidence="3 4">
    <name type="scientific">Pseudooceanicola atlanticus</name>
    <dbReference type="NCBI Taxonomy" id="1461694"/>
    <lineage>
        <taxon>Bacteria</taxon>
        <taxon>Pseudomonadati</taxon>
        <taxon>Pseudomonadota</taxon>
        <taxon>Alphaproteobacteria</taxon>
        <taxon>Rhodobacterales</taxon>
        <taxon>Paracoccaceae</taxon>
        <taxon>Pseudooceanicola</taxon>
    </lineage>
</organism>
<evidence type="ECO:0000313" key="3">
    <source>
        <dbReference type="EMBL" id="KGM50081.1"/>
    </source>
</evidence>
<dbReference type="PANTHER" id="PTHR40547">
    <property type="entry name" value="SLL0298 PROTEIN"/>
    <property type="match status" value="1"/>
</dbReference>
<sequence>MVFKRRDRRPLWQMVAEFFWPRGGWTRAFHYVKHRMRRLPDTPEKIARGIFAGVFVVFTPFYGMHFFAAVLLAFILRGNFLASLLATFVGNPLTYVPIGLISIQTGYFLLDRPLGRHGDEENFARIFFHAARDLKDNVIALFTDVDADWSGLAIFYHDIFYPYMIGGIIPGLISGLVAYYVSVPLIRAYQARRRGALKKKLAAIRAKADAAKRAKAERGSQS</sequence>
<comment type="caution">
    <text evidence="3">The sequence shown here is derived from an EMBL/GenBank/DDBJ whole genome shotgun (WGS) entry which is preliminary data.</text>
</comment>
<name>A0A0A0EGI7_9RHOB</name>
<dbReference type="GO" id="GO:0000428">
    <property type="term" value="C:DNA-directed RNA polymerase complex"/>
    <property type="evidence" value="ECO:0007669"/>
    <property type="project" value="UniProtKB-KW"/>
</dbReference>
<evidence type="ECO:0000256" key="1">
    <source>
        <dbReference type="SAM" id="Phobius"/>
    </source>
</evidence>
<keyword evidence="1" id="KW-0472">Membrane</keyword>
<evidence type="ECO:0000313" key="4">
    <source>
        <dbReference type="Proteomes" id="UP000030004"/>
    </source>
</evidence>
<evidence type="ECO:0000259" key="2">
    <source>
        <dbReference type="Pfam" id="PF09835"/>
    </source>
</evidence>
<protein>
    <submittedName>
        <fullName evidence="3">DNA-directed RNA polymerase subunit omega</fullName>
    </submittedName>
</protein>
<dbReference type="RefSeq" id="WP_043743779.1">
    <property type="nucleotide sequence ID" value="NZ_AQQX01000001.1"/>
</dbReference>
<accession>A0A0A0EGI7</accession>
<dbReference type="PANTHER" id="PTHR40547:SF1">
    <property type="entry name" value="SLL0298 PROTEIN"/>
    <property type="match status" value="1"/>
</dbReference>
<dbReference type="Proteomes" id="UP000030004">
    <property type="component" value="Unassembled WGS sequence"/>
</dbReference>
<dbReference type="AlphaFoldDB" id="A0A0A0EGI7"/>
<dbReference type="InterPro" id="IPR018639">
    <property type="entry name" value="DUF2062"/>
</dbReference>
<feature type="transmembrane region" description="Helical" evidence="1">
    <location>
        <begin position="46"/>
        <end position="76"/>
    </location>
</feature>
<keyword evidence="3" id="KW-0240">DNA-directed RNA polymerase</keyword>
<dbReference type="EMBL" id="AQQX01000001">
    <property type="protein sequence ID" value="KGM50081.1"/>
    <property type="molecule type" value="Genomic_DNA"/>
</dbReference>
<keyword evidence="1" id="KW-0812">Transmembrane</keyword>
<dbReference type="eggNOG" id="COG3216">
    <property type="taxonomic scope" value="Bacteria"/>
</dbReference>
<keyword evidence="4" id="KW-1185">Reference proteome</keyword>
<gene>
    <name evidence="3" type="ORF">ATO9_00805</name>
</gene>
<dbReference type="STRING" id="1461694.ATO9_00805"/>
<feature type="transmembrane region" description="Helical" evidence="1">
    <location>
        <begin position="160"/>
        <end position="183"/>
    </location>
</feature>
<proteinExistence type="predicted"/>
<feature type="domain" description="DUF2062" evidence="2">
    <location>
        <begin position="27"/>
        <end position="194"/>
    </location>
</feature>
<keyword evidence="1" id="KW-1133">Transmembrane helix</keyword>